<dbReference type="NCBIfam" id="NF033788">
    <property type="entry name" value="HTH_metalloreg"/>
    <property type="match status" value="1"/>
</dbReference>
<feature type="domain" description="HTH arsR-type" evidence="5">
    <location>
        <begin position="64"/>
        <end position="158"/>
    </location>
</feature>
<dbReference type="PANTHER" id="PTHR43132">
    <property type="entry name" value="ARSENICAL RESISTANCE OPERON REPRESSOR ARSR-RELATED"/>
    <property type="match status" value="1"/>
</dbReference>
<accession>A0A7J0BQS5</accession>
<comment type="caution">
    <text evidence="6">The sequence shown here is derived from an EMBL/GenBank/DDBJ whole genome shotgun (WGS) entry which is preliminary data.</text>
</comment>
<dbReference type="GO" id="GO:0003700">
    <property type="term" value="F:DNA-binding transcription factor activity"/>
    <property type="evidence" value="ECO:0007669"/>
    <property type="project" value="InterPro"/>
</dbReference>
<dbReference type="InterPro" id="IPR018334">
    <property type="entry name" value="ArsR_HTH"/>
</dbReference>
<dbReference type="SUPFAM" id="SSF46785">
    <property type="entry name" value="Winged helix' DNA-binding domain"/>
    <property type="match status" value="1"/>
</dbReference>
<dbReference type="InterPro" id="IPR011991">
    <property type="entry name" value="ArsR-like_HTH"/>
</dbReference>
<organism evidence="6 7">
    <name type="scientific">Desulfovibrio psychrotolerans</name>
    <dbReference type="NCBI Taxonomy" id="415242"/>
    <lineage>
        <taxon>Bacteria</taxon>
        <taxon>Pseudomonadati</taxon>
        <taxon>Thermodesulfobacteriota</taxon>
        <taxon>Desulfovibrionia</taxon>
        <taxon>Desulfovibrionales</taxon>
        <taxon>Desulfovibrionaceae</taxon>
        <taxon>Desulfovibrio</taxon>
    </lineage>
</organism>
<dbReference type="Gene3D" id="1.10.10.10">
    <property type="entry name" value="Winged helix-like DNA-binding domain superfamily/Winged helix DNA-binding domain"/>
    <property type="match status" value="1"/>
</dbReference>
<name>A0A7J0BQS5_9BACT</name>
<evidence type="ECO:0000313" key="6">
    <source>
        <dbReference type="EMBL" id="GFM36029.1"/>
    </source>
</evidence>
<dbReference type="InterPro" id="IPR036390">
    <property type="entry name" value="WH_DNA-bd_sf"/>
</dbReference>
<dbReference type="PROSITE" id="PS00846">
    <property type="entry name" value="HTH_ARSR_1"/>
    <property type="match status" value="1"/>
</dbReference>
<protein>
    <recommendedName>
        <fullName evidence="5">HTH arsR-type domain-containing protein</fullName>
    </recommendedName>
</protein>
<feature type="region of interest" description="Disordered" evidence="4">
    <location>
        <begin position="1"/>
        <end position="37"/>
    </location>
</feature>
<keyword evidence="1" id="KW-0805">Transcription regulation</keyword>
<feature type="compositionally biased region" description="Polar residues" evidence="4">
    <location>
        <begin position="8"/>
        <end position="21"/>
    </location>
</feature>
<evidence type="ECO:0000313" key="7">
    <source>
        <dbReference type="Proteomes" id="UP000503820"/>
    </source>
</evidence>
<keyword evidence="7" id="KW-1185">Reference proteome</keyword>
<reference evidence="6 7" key="1">
    <citation type="submission" date="2020-05" db="EMBL/GenBank/DDBJ databases">
        <title>Draft genome sequence of Desulfovibrio psychrotolerans JS1T.</title>
        <authorList>
            <person name="Ueno A."/>
            <person name="Tamazawa S."/>
            <person name="Tamamura S."/>
            <person name="Murakami T."/>
            <person name="Kiyama T."/>
            <person name="Inomata H."/>
            <person name="Amano Y."/>
            <person name="Miyakawa K."/>
            <person name="Tamaki H."/>
            <person name="Naganuma T."/>
            <person name="Kaneko K."/>
        </authorList>
    </citation>
    <scope>NUCLEOTIDE SEQUENCE [LARGE SCALE GENOMIC DNA]</scope>
    <source>
        <strain evidence="6 7">JS1</strain>
    </source>
</reference>
<evidence type="ECO:0000259" key="5">
    <source>
        <dbReference type="PROSITE" id="PS50987"/>
    </source>
</evidence>
<sequence>MPDMSDFPDSTGSASSVNSVDSPGKAGARRRGTAAAAGVPDASPVCQTLCEHVEAIEHVRRAMPHDGDVTALAELFKALGDGTRVRMLLALAAHELCVCDLTSIIGMTQSAVSHQLRYLRAVKLVRYRREGKNVFYSLDDEHVTSLLGQALEHIRENR</sequence>
<evidence type="ECO:0000256" key="4">
    <source>
        <dbReference type="SAM" id="MobiDB-lite"/>
    </source>
</evidence>
<dbReference type="Proteomes" id="UP000503820">
    <property type="component" value="Unassembled WGS sequence"/>
</dbReference>
<keyword evidence="2" id="KW-0238">DNA-binding</keyword>
<evidence type="ECO:0000256" key="2">
    <source>
        <dbReference type="ARBA" id="ARBA00023125"/>
    </source>
</evidence>
<proteinExistence type="predicted"/>
<dbReference type="PROSITE" id="PS50987">
    <property type="entry name" value="HTH_ARSR_2"/>
    <property type="match status" value="1"/>
</dbReference>
<dbReference type="AlphaFoldDB" id="A0A7J0BQS5"/>
<dbReference type="PANTHER" id="PTHR43132:SF6">
    <property type="entry name" value="HTH-TYPE TRANSCRIPTIONAL REPRESSOR CZRA"/>
    <property type="match status" value="1"/>
</dbReference>
<dbReference type="InterPro" id="IPR001845">
    <property type="entry name" value="HTH_ArsR_DNA-bd_dom"/>
</dbReference>
<dbReference type="EMBL" id="BLVP01000002">
    <property type="protein sequence ID" value="GFM36029.1"/>
    <property type="molecule type" value="Genomic_DNA"/>
</dbReference>
<evidence type="ECO:0000256" key="3">
    <source>
        <dbReference type="ARBA" id="ARBA00023163"/>
    </source>
</evidence>
<gene>
    <name evidence="6" type="ORF">DSM19430T_07130</name>
</gene>
<dbReference type="CDD" id="cd00090">
    <property type="entry name" value="HTH_ARSR"/>
    <property type="match status" value="1"/>
</dbReference>
<dbReference type="GO" id="GO:0003677">
    <property type="term" value="F:DNA binding"/>
    <property type="evidence" value="ECO:0007669"/>
    <property type="project" value="UniProtKB-KW"/>
</dbReference>
<dbReference type="PRINTS" id="PR00778">
    <property type="entry name" value="HTHARSR"/>
</dbReference>
<evidence type="ECO:0000256" key="1">
    <source>
        <dbReference type="ARBA" id="ARBA00023015"/>
    </source>
</evidence>
<keyword evidence="3" id="KW-0804">Transcription</keyword>
<dbReference type="InterPro" id="IPR036388">
    <property type="entry name" value="WH-like_DNA-bd_sf"/>
</dbReference>
<dbReference type="InterPro" id="IPR051011">
    <property type="entry name" value="Metal_resp_trans_reg"/>
</dbReference>
<dbReference type="SMART" id="SM00418">
    <property type="entry name" value="HTH_ARSR"/>
    <property type="match status" value="1"/>
</dbReference>
<dbReference type="Pfam" id="PF01022">
    <property type="entry name" value="HTH_5"/>
    <property type="match status" value="1"/>
</dbReference>